<evidence type="ECO:0000313" key="4">
    <source>
        <dbReference type="Proteomes" id="UP000275663"/>
    </source>
</evidence>
<dbReference type="InterPro" id="IPR037021">
    <property type="entry name" value="RnfH_sf"/>
</dbReference>
<dbReference type="OrthoDB" id="9796575at2"/>
<dbReference type="AlphaFoldDB" id="A0A3S9HP13"/>
<dbReference type="SUPFAM" id="SSF54285">
    <property type="entry name" value="MoaD/ThiS"/>
    <property type="match status" value="1"/>
</dbReference>
<comment type="similarity">
    <text evidence="1 2">Belongs to the UPF0125 (RnfH) family.</text>
</comment>
<organism evidence="3 4">
    <name type="scientific">Undibacterium parvum</name>
    <dbReference type="NCBI Taxonomy" id="401471"/>
    <lineage>
        <taxon>Bacteria</taxon>
        <taxon>Pseudomonadati</taxon>
        <taxon>Pseudomonadota</taxon>
        <taxon>Betaproteobacteria</taxon>
        <taxon>Burkholderiales</taxon>
        <taxon>Oxalobacteraceae</taxon>
        <taxon>Undibacterium</taxon>
    </lineage>
</organism>
<dbReference type="NCBIfam" id="NF002490">
    <property type="entry name" value="PRK01777.1"/>
    <property type="match status" value="1"/>
</dbReference>
<name>A0A3S9HP13_9BURK</name>
<dbReference type="InterPro" id="IPR016155">
    <property type="entry name" value="Mopterin_synth/thiamin_S_b"/>
</dbReference>
<reference evidence="3 4" key="1">
    <citation type="journal article" date="2011" name="Int. J. Syst. Evol. Microbiol.">
        <title>Description of Undibacterium oligocarboniphilum sp. nov., isolated from purified water, and Undibacterium pigrum strain CCUG 49012 as the type strain of Undibacterium parvum sp. nov., and emended descriptions of the genus Undibacterium and the species Undibacterium pigrum.</title>
        <authorList>
            <person name="Eder W."/>
            <person name="Wanner G."/>
            <person name="Ludwig W."/>
            <person name="Busse H.J."/>
            <person name="Ziemke-Kageler F."/>
            <person name="Lang E."/>
        </authorList>
    </citation>
    <scope>NUCLEOTIDE SEQUENCE [LARGE SCALE GENOMIC DNA]</scope>
    <source>
        <strain evidence="3 4">DSM 23061</strain>
    </source>
</reference>
<dbReference type="RefSeq" id="WP_126129193.1">
    <property type="nucleotide sequence ID" value="NZ_CP034464.1"/>
</dbReference>
<evidence type="ECO:0000256" key="1">
    <source>
        <dbReference type="ARBA" id="ARBA00010645"/>
    </source>
</evidence>
<dbReference type="PANTHER" id="PTHR37483:SF1">
    <property type="entry name" value="UPF0125 PROTEIN RATB"/>
    <property type="match status" value="1"/>
</dbReference>
<sequence length="102" mass="11273">MNESVLDSQIDVQVCYATPNNPMTLSLQVSVPTNVGQAITISGILEHFPEIDLTKSRVGIFGKISPLDVNLRQGDRVEIYRALVADPMEARRRRAIKHAASK</sequence>
<dbReference type="Pfam" id="PF03658">
    <property type="entry name" value="Ub-RnfH"/>
    <property type="match status" value="1"/>
</dbReference>
<dbReference type="HAMAP" id="MF_00460">
    <property type="entry name" value="UPF0125_RnfH"/>
    <property type="match status" value="1"/>
</dbReference>
<dbReference type="EMBL" id="CP034464">
    <property type="protein sequence ID" value="AZP13824.1"/>
    <property type="molecule type" value="Genomic_DNA"/>
</dbReference>
<evidence type="ECO:0000256" key="2">
    <source>
        <dbReference type="HAMAP-Rule" id="MF_00460"/>
    </source>
</evidence>
<keyword evidence="4" id="KW-1185">Reference proteome</keyword>
<protein>
    <recommendedName>
        <fullName evidence="2">UPF0125 protein EJN92_18610</fullName>
    </recommendedName>
</protein>
<proteinExistence type="inferred from homology"/>
<gene>
    <name evidence="3" type="ORF">EJN92_18610</name>
</gene>
<evidence type="ECO:0000313" key="3">
    <source>
        <dbReference type="EMBL" id="AZP13824.1"/>
    </source>
</evidence>
<dbReference type="PANTHER" id="PTHR37483">
    <property type="entry name" value="UPF0125 PROTEIN RATB"/>
    <property type="match status" value="1"/>
</dbReference>
<dbReference type="KEGG" id="upv:EJN92_18610"/>
<dbReference type="InterPro" id="IPR005346">
    <property type="entry name" value="RnfH"/>
</dbReference>
<accession>A0A3S9HP13</accession>
<dbReference type="Proteomes" id="UP000275663">
    <property type="component" value="Chromosome"/>
</dbReference>
<dbReference type="Gene3D" id="3.10.20.280">
    <property type="entry name" value="RnfH-like"/>
    <property type="match status" value="1"/>
</dbReference>